<comment type="similarity">
    <text evidence="5 18">Belongs to the CDS family.</text>
</comment>
<comment type="pathway">
    <text evidence="4">Lipid metabolism.</text>
</comment>
<keyword evidence="16" id="KW-0594">Phospholipid biosynthesis</keyword>
<dbReference type="InterPro" id="IPR000374">
    <property type="entry name" value="PC_trans"/>
</dbReference>
<feature type="transmembrane region" description="Helical" evidence="19">
    <location>
        <begin position="112"/>
        <end position="135"/>
    </location>
</feature>
<gene>
    <name evidence="20" type="ORF">Thimo_0724</name>
</gene>
<keyword evidence="14" id="KW-0443">Lipid metabolism</keyword>
<feature type="transmembrane region" description="Helical" evidence="19">
    <location>
        <begin position="83"/>
        <end position="100"/>
    </location>
</feature>
<keyword evidence="17" id="KW-1208">Phospholipid metabolism</keyword>
<evidence type="ECO:0000256" key="16">
    <source>
        <dbReference type="ARBA" id="ARBA00023209"/>
    </source>
</evidence>
<comment type="pathway">
    <text evidence="3 18">Phospholipid metabolism; CDP-diacylglycerol biosynthesis; CDP-diacylglycerol from sn-glycerol 3-phosphate: step 3/3.</text>
</comment>
<keyword evidence="21" id="KW-1185">Reference proteome</keyword>
<evidence type="ECO:0000256" key="2">
    <source>
        <dbReference type="ARBA" id="ARBA00004651"/>
    </source>
</evidence>
<evidence type="ECO:0000256" key="7">
    <source>
        <dbReference type="ARBA" id="ARBA00019373"/>
    </source>
</evidence>
<dbReference type="GO" id="GO:0016024">
    <property type="term" value="P:CDP-diacylglycerol biosynthetic process"/>
    <property type="evidence" value="ECO:0007669"/>
    <property type="project" value="UniProtKB-UniPathway"/>
</dbReference>
<protein>
    <recommendedName>
        <fullName evidence="7 18">Phosphatidate cytidylyltransferase</fullName>
        <ecNumber evidence="6 18">2.7.7.41</ecNumber>
    </recommendedName>
</protein>
<dbReference type="OrthoDB" id="9799199at2"/>
<evidence type="ECO:0000256" key="1">
    <source>
        <dbReference type="ARBA" id="ARBA00001698"/>
    </source>
</evidence>
<keyword evidence="15 19" id="KW-0472">Membrane</keyword>
<evidence type="ECO:0000256" key="5">
    <source>
        <dbReference type="ARBA" id="ARBA00010185"/>
    </source>
</evidence>
<evidence type="ECO:0000256" key="15">
    <source>
        <dbReference type="ARBA" id="ARBA00023136"/>
    </source>
</evidence>
<evidence type="ECO:0000256" key="11">
    <source>
        <dbReference type="ARBA" id="ARBA00022692"/>
    </source>
</evidence>
<evidence type="ECO:0000313" key="21">
    <source>
        <dbReference type="Proteomes" id="UP000010816"/>
    </source>
</evidence>
<feature type="transmembrane region" description="Helical" evidence="19">
    <location>
        <begin position="209"/>
        <end position="229"/>
    </location>
</feature>
<evidence type="ECO:0000256" key="13">
    <source>
        <dbReference type="ARBA" id="ARBA00022989"/>
    </source>
</evidence>
<dbReference type="KEGG" id="tmb:Thimo_0724"/>
<evidence type="ECO:0000256" key="17">
    <source>
        <dbReference type="ARBA" id="ARBA00023264"/>
    </source>
</evidence>
<keyword evidence="9" id="KW-0444">Lipid biosynthesis</keyword>
<dbReference type="EC" id="2.7.7.41" evidence="6 18"/>
<evidence type="ECO:0000313" key="20">
    <source>
        <dbReference type="EMBL" id="AGA89563.1"/>
    </source>
</evidence>
<dbReference type="AlphaFoldDB" id="L0GS43"/>
<evidence type="ECO:0000256" key="3">
    <source>
        <dbReference type="ARBA" id="ARBA00005119"/>
    </source>
</evidence>
<dbReference type="EMBL" id="CP003051">
    <property type="protein sequence ID" value="AGA89563.1"/>
    <property type="molecule type" value="Genomic_DNA"/>
</dbReference>
<name>L0GS43_9GAMM</name>
<feature type="transmembrane region" description="Helical" evidence="19">
    <location>
        <begin position="182"/>
        <end position="203"/>
    </location>
</feature>
<keyword evidence="12 18" id="KW-0548">Nucleotidyltransferase</keyword>
<dbReference type="PROSITE" id="PS01315">
    <property type="entry name" value="CDS"/>
    <property type="match status" value="1"/>
</dbReference>
<evidence type="ECO:0000256" key="12">
    <source>
        <dbReference type="ARBA" id="ARBA00022695"/>
    </source>
</evidence>
<feature type="transmembrane region" description="Helical" evidence="19">
    <location>
        <begin position="141"/>
        <end position="161"/>
    </location>
</feature>
<evidence type="ECO:0000256" key="18">
    <source>
        <dbReference type="RuleBase" id="RU003938"/>
    </source>
</evidence>
<organism evidence="20 21">
    <name type="scientific">Thioflavicoccus mobilis 8321</name>
    <dbReference type="NCBI Taxonomy" id="765912"/>
    <lineage>
        <taxon>Bacteria</taxon>
        <taxon>Pseudomonadati</taxon>
        <taxon>Pseudomonadota</taxon>
        <taxon>Gammaproteobacteria</taxon>
        <taxon>Chromatiales</taxon>
        <taxon>Chromatiaceae</taxon>
        <taxon>Thioflavicoccus</taxon>
    </lineage>
</organism>
<comment type="subcellular location">
    <subcellularLocation>
        <location evidence="2">Cell membrane</location>
        <topology evidence="2">Multi-pass membrane protein</topology>
    </subcellularLocation>
</comment>
<dbReference type="HOGENOM" id="CLU_037294_1_2_6"/>
<evidence type="ECO:0000256" key="10">
    <source>
        <dbReference type="ARBA" id="ARBA00022679"/>
    </source>
</evidence>
<dbReference type="eggNOG" id="COG0575">
    <property type="taxonomic scope" value="Bacteria"/>
</dbReference>
<dbReference type="GO" id="GO:0005886">
    <property type="term" value="C:plasma membrane"/>
    <property type="evidence" value="ECO:0007669"/>
    <property type="project" value="UniProtKB-SubCell"/>
</dbReference>
<dbReference type="STRING" id="765912.Thimo_0724"/>
<evidence type="ECO:0000256" key="9">
    <source>
        <dbReference type="ARBA" id="ARBA00022516"/>
    </source>
</evidence>
<evidence type="ECO:0000256" key="19">
    <source>
        <dbReference type="SAM" id="Phobius"/>
    </source>
</evidence>
<evidence type="ECO:0000256" key="8">
    <source>
        <dbReference type="ARBA" id="ARBA00022475"/>
    </source>
</evidence>
<dbReference type="Proteomes" id="UP000010816">
    <property type="component" value="Chromosome"/>
</dbReference>
<proteinExistence type="inferred from homology"/>
<reference evidence="20 21" key="1">
    <citation type="submission" date="2011-09" db="EMBL/GenBank/DDBJ databases">
        <title>Complete sequence of chromosome of Thioflavicoccus mobilis 8321.</title>
        <authorList>
            <consortium name="US DOE Joint Genome Institute"/>
            <person name="Lucas S."/>
            <person name="Han J."/>
            <person name="Lapidus A."/>
            <person name="Cheng J.-F."/>
            <person name="Goodwin L."/>
            <person name="Pitluck S."/>
            <person name="Peters L."/>
            <person name="Ovchinnikova G."/>
            <person name="Lu M."/>
            <person name="Detter J.C."/>
            <person name="Han C."/>
            <person name="Tapia R."/>
            <person name="Land M."/>
            <person name="Hauser L."/>
            <person name="Kyrpides N."/>
            <person name="Ivanova N."/>
            <person name="Pagani I."/>
            <person name="Vogl K."/>
            <person name="Liu Z."/>
            <person name="Imhoff J."/>
            <person name="Thiel V."/>
            <person name="Frigaard N.-U."/>
            <person name="Bryant D."/>
            <person name="Woyke T."/>
        </authorList>
    </citation>
    <scope>NUCLEOTIDE SEQUENCE [LARGE SCALE GENOMIC DNA]</scope>
    <source>
        <strain evidence="20 21">8321</strain>
    </source>
</reference>
<dbReference type="PANTHER" id="PTHR46382:SF1">
    <property type="entry name" value="PHOSPHATIDATE CYTIDYLYLTRANSFERASE"/>
    <property type="match status" value="1"/>
</dbReference>
<keyword evidence="13 19" id="KW-1133">Transmembrane helix</keyword>
<dbReference type="PATRIC" id="fig|765912.4.peg.711"/>
<evidence type="ECO:0000256" key="6">
    <source>
        <dbReference type="ARBA" id="ARBA00012487"/>
    </source>
</evidence>
<dbReference type="RefSeq" id="WP_015279710.1">
    <property type="nucleotide sequence ID" value="NC_019940.1"/>
</dbReference>
<sequence>MVGSALRQRAATAALLIPLTVAVVLWLPTPAFALCFAVVVLFGAWEWAALAGLAATRARTAYLIPIAAGMGLLWQTLGAGWSPWVLAGLSLWWWWVALTLPRIRVVEPLRGVTWRLLGSGSLVLLGPWLALVYLHGLGRNGPLLVLFLLVLIWIADSAAYFSGRRWGRVKLAPMLSPGKTWVGAYGALASALIWGLLLVWGLALSWDRALLALAVCVVSVAMSIVGDLYESLLKRRRGLKDSGRLLPGHGGMLDRIDSLTAAAPFFALGLTLLGIGS</sequence>
<feature type="transmembrane region" description="Helical" evidence="19">
    <location>
        <begin position="32"/>
        <end position="53"/>
    </location>
</feature>
<accession>L0GS43</accession>
<dbReference type="UniPathway" id="UPA00557">
    <property type="reaction ID" value="UER00614"/>
</dbReference>
<keyword evidence="11 18" id="KW-0812">Transmembrane</keyword>
<evidence type="ECO:0000256" key="14">
    <source>
        <dbReference type="ARBA" id="ARBA00023098"/>
    </source>
</evidence>
<keyword evidence="8" id="KW-1003">Cell membrane</keyword>
<keyword evidence="10 18" id="KW-0808">Transferase</keyword>
<evidence type="ECO:0000256" key="4">
    <source>
        <dbReference type="ARBA" id="ARBA00005189"/>
    </source>
</evidence>
<dbReference type="Pfam" id="PF01148">
    <property type="entry name" value="CTP_transf_1"/>
    <property type="match status" value="1"/>
</dbReference>
<dbReference type="PANTHER" id="PTHR46382">
    <property type="entry name" value="PHOSPHATIDATE CYTIDYLYLTRANSFERASE"/>
    <property type="match status" value="1"/>
</dbReference>
<dbReference type="GO" id="GO:0004605">
    <property type="term" value="F:phosphatidate cytidylyltransferase activity"/>
    <property type="evidence" value="ECO:0007669"/>
    <property type="project" value="UniProtKB-EC"/>
</dbReference>
<comment type="catalytic activity">
    <reaction evidence="1 18">
        <text>a 1,2-diacyl-sn-glycero-3-phosphate + CTP + H(+) = a CDP-1,2-diacyl-sn-glycerol + diphosphate</text>
        <dbReference type="Rhea" id="RHEA:16229"/>
        <dbReference type="ChEBI" id="CHEBI:15378"/>
        <dbReference type="ChEBI" id="CHEBI:33019"/>
        <dbReference type="ChEBI" id="CHEBI:37563"/>
        <dbReference type="ChEBI" id="CHEBI:58332"/>
        <dbReference type="ChEBI" id="CHEBI:58608"/>
        <dbReference type="EC" id="2.7.7.41"/>
    </reaction>
</comment>